<name>A0AA35Y652_LACSI</name>
<reference evidence="1" key="1">
    <citation type="submission" date="2023-04" db="EMBL/GenBank/DDBJ databases">
        <authorList>
            <person name="Vijverberg K."/>
            <person name="Xiong W."/>
            <person name="Schranz E."/>
        </authorList>
    </citation>
    <scope>NUCLEOTIDE SEQUENCE</scope>
</reference>
<accession>A0AA35Y652</accession>
<evidence type="ECO:0000313" key="2">
    <source>
        <dbReference type="Proteomes" id="UP001177003"/>
    </source>
</evidence>
<evidence type="ECO:0000313" key="1">
    <source>
        <dbReference type="EMBL" id="CAI9259308.1"/>
    </source>
</evidence>
<proteinExistence type="predicted"/>
<sequence>MNSEDLLNNCSRLRIHPLHRIRPPFTGDVATSRSLSTNTSTSRLHQCREFSITTDEIDFLFSQNFIFLDSNRKSQVNQIVKSFGLNIEIDLEVLESEFENGNHSEAKTKLKLESELASIRTISSNRSEFGCHRNAGQCSFDGKLDFDFYKSTTCFIRLNEEDDSIYNFSPRKLQRLAELSLFLNPLLIHGFNHSGHLMFTINANNRILIRTDSSERKDSYHNIMDNFGDLWF</sequence>
<protein>
    <submittedName>
        <fullName evidence="1">Uncharacterized protein</fullName>
    </submittedName>
</protein>
<dbReference type="Proteomes" id="UP001177003">
    <property type="component" value="Chromosome 0"/>
</dbReference>
<keyword evidence="2" id="KW-1185">Reference proteome</keyword>
<dbReference type="AlphaFoldDB" id="A0AA35Y652"/>
<organism evidence="1 2">
    <name type="scientific">Lactuca saligna</name>
    <name type="common">Willowleaf lettuce</name>
    <dbReference type="NCBI Taxonomy" id="75948"/>
    <lineage>
        <taxon>Eukaryota</taxon>
        <taxon>Viridiplantae</taxon>
        <taxon>Streptophyta</taxon>
        <taxon>Embryophyta</taxon>
        <taxon>Tracheophyta</taxon>
        <taxon>Spermatophyta</taxon>
        <taxon>Magnoliopsida</taxon>
        <taxon>eudicotyledons</taxon>
        <taxon>Gunneridae</taxon>
        <taxon>Pentapetalae</taxon>
        <taxon>asterids</taxon>
        <taxon>campanulids</taxon>
        <taxon>Asterales</taxon>
        <taxon>Asteraceae</taxon>
        <taxon>Cichorioideae</taxon>
        <taxon>Cichorieae</taxon>
        <taxon>Lactucinae</taxon>
        <taxon>Lactuca</taxon>
    </lineage>
</organism>
<dbReference type="EMBL" id="OX465086">
    <property type="protein sequence ID" value="CAI9259308.1"/>
    <property type="molecule type" value="Genomic_DNA"/>
</dbReference>
<gene>
    <name evidence="1" type="ORF">LSALG_LOCUS210</name>
</gene>